<evidence type="ECO:0000256" key="7">
    <source>
        <dbReference type="RuleBase" id="RU362106"/>
    </source>
</evidence>
<dbReference type="GO" id="GO:0034245">
    <property type="term" value="C:mitochondrial DNA-directed RNA polymerase complex"/>
    <property type="evidence" value="ECO:0007669"/>
    <property type="project" value="TreeGrafter"/>
</dbReference>
<protein>
    <recommendedName>
        <fullName evidence="7">rRNA adenine N(6)-methyltransferase</fullName>
        <ecNumber evidence="7">2.1.1.-</ecNumber>
    </recommendedName>
</protein>
<keyword evidence="4 7" id="KW-0949">S-adenosyl-L-methionine</keyword>
<evidence type="ECO:0000256" key="8">
    <source>
        <dbReference type="SAM" id="MobiDB-lite"/>
    </source>
</evidence>
<evidence type="ECO:0000256" key="1">
    <source>
        <dbReference type="ARBA" id="ARBA00004173"/>
    </source>
</evidence>
<keyword evidence="10" id="KW-1185">Reference proteome</keyword>
<dbReference type="InterPro" id="IPR001737">
    <property type="entry name" value="KsgA/Erm"/>
</dbReference>
<dbReference type="GO" id="GO:0008168">
    <property type="term" value="F:methyltransferase activity"/>
    <property type="evidence" value="ECO:0007669"/>
    <property type="project" value="UniProtKB-KW"/>
</dbReference>
<comment type="similarity">
    <text evidence="7">Belongs to the class I-like SAM-binding methyltransferase superfamily. rRNA adenine N(6)-methyltransferase family.</text>
</comment>
<evidence type="ECO:0000256" key="2">
    <source>
        <dbReference type="ARBA" id="ARBA00022603"/>
    </source>
</evidence>
<evidence type="ECO:0000256" key="6">
    <source>
        <dbReference type="ARBA" id="ARBA00024915"/>
    </source>
</evidence>
<dbReference type="EMBL" id="LN890996">
    <property type="protein sequence ID" value="CUS12270.1"/>
    <property type="molecule type" value="Genomic_DNA"/>
</dbReference>
<dbReference type="GO" id="GO:0034246">
    <property type="term" value="F:mitochondrial transcription factor activity"/>
    <property type="evidence" value="ECO:0007669"/>
    <property type="project" value="TreeGrafter"/>
</dbReference>
<evidence type="ECO:0000256" key="3">
    <source>
        <dbReference type="ARBA" id="ARBA00022679"/>
    </source>
</evidence>
<keyword evidence="3 7" id="KW-0808">Transferase</keyword>
<evidence type="ECO:0000313" key="10">
    <source>
        <dbReference type="Proteomes" id="UP001412239"/>
    </source>
</evidence>
<comment type="subcellular location">
    <subcellularLocation>
        <location evidence="1">Mitochondrion</location>
    </subcellularLocation>
</comment>
<dbReference type="AlphaFoldDB" id="A0A292Q0N2"/>
<evidence type="ECO:0000313" key="9">
    <source>
        <dbReference type="EMBL" id="CUS12270.1"/>
    </source>
</evidence>
<reference evidence="9" key="1">
    <citation type="submission" date="2015-10" db="EMBL/GenBank/DDBJ databases">
        <authorList>
            <person name="Regsiter A."/>
            <person name="william w."/>
        </authorList>
    </citation>
    <scope>NUCLEOTIDE SEQUENCE</scope>
    <source>
        <strain evidence="9">Montdore</strain>
    </source>
</reference>
<dbReference type="SUPFAM" id="SSF53335">
    <property type="entry name" value="S-adenosyl-L-methionine-dependent methyltransferases"/>
    <property type="match status" value="1"/>
</dbReference>
<keyword evidence="5" id="KW-0694">RNA-binding</keyword>
<gene>
    <name evidence="9" type="ORF">GSTUAT00003596001</name>
</gene>
<comment type="function">
    <text evidence="6">Mitochondrial transcription factor that confers selective promoter recognition on the core subunit of the yeast mitochondrial RNA polymerase. Interacts with DNA in a non-specific manner.</text>
</comment>
<evidence type="ECO:0000256" key="5">
    <source>
        <dbReference type="ARBA" id="ARBA00022884"/>
    </source>
</evidence>
<dbReference type="Gene3D" id="3.40.50.150">
    <property type="entry name" value="Vaccinia Virus protein VP39"/>
    <property type="match status" value="1"/>
</dbReference>
<dbReference type="Proteomes" id="UP001412239">
    <property type="component" value="Unassembled WGS sequence"/>
</dbReference>
<dbReference type="Pfam" id="PF00398">
    <property type="entry name" value="RrnaAD"/>
    <property type="match status" value="1"/>
</dbReference>
<dbReference type="GO" id="GO:0006364">
    <property type="term" value="P:rRNA processing"/>
    <property type="evidence" value="ECO:0007669"/>
    <property type="project" value="UniProtKB-KW"/>
</dbReference>
<dbReference type="GO" id="GO:0005759">
    <property type="term" value="C:mitochondrial matrix"/>
    <property type="evidence" value="ECO:0007669"/>
    <property type="project" value="TreeGrafter"/>
</dbReference>
<name>A0A292Q0N2_9PEZI</name>
<dbReference type="InterPro" id="IPR029063">
    <property type="entry name" value="SAM-dependent_MTases_sf"/>
</dbReference>
<dbReference type="GO" id="GO:0003723">
    <property type="term" value="F:RNA binding"/>
    <property type="evidence" value="ECO:0007669"/>
    <property type="project" value="UniProtKB-KW"/>
</dbReference>
<dbReference type="EC" id="2.1.1.-" evidence="7"/>
<feature type="region of interest" description="Disordered" evidence="8">
    <location>
        <begin position="358"/>
        <end position="389"/>
    </location>
</feature>
<organism evidence="9 10">
    <name type="scientific">Tuber aestivum</name>
    <name type="common">summer truffle</name>
    <dbReference type="NCBI Taxonomy" id="59557"/>
    <lineage>
        <taxon>Eukaryota</taxon>
        <taxon>Fungi</taxon>
        <taxon>Dikarya</taxon>
        <taxon>Ascomycota</taxon>
        <taxon>Pezizomycotina</taxon>
        <taxon>Pezizomycetes</taxon>
        <taxon>Pezizales</taxon>
        <taxon>Tuberaceae</taxon>
        <taxon>Tuber</taxon>
    </lineage>
</organism>
<feature type="compositionally biased region" description="Basic residues" evidence="8">
    <location>
        <begin position="364"/>
        <end position="380"/>
    </location>
</feature>
<dbReference type="Gene3D" id="1.10.8.100">
    <property type="entry name" value="Ribosomal RNA adenine dimethylase-like, domain 2"/>
    <property type="match status" value="1"/>
</dbReference>
<dbReference type="InterPro" id="IPR023165">
    <property type="entry name" value="rRNA_Ade_diMease-like_C"/>
</dbReference>
<keyword evidence="2 7" id="KW-0489">Methyltransferase</keyword>
<dbReference type="PANTHER" id="PTHR11727">
    <property type="entry name" value="DIMETHYLADENOSINE TRANSFERASE"/>
    <property type="match status" value="1"/>
</dbReference>
<dbReference type="GO" id="GO:0006391">
    <property type="term" value="P:transcription initiation at mitochondrial promoter"/>
    <property type="evidence" value="ECO:0007669"/>
    <property type="project" value="TreeGrafter"/>
</dbReference>
<proteinExistence type="inferred from homology"/>
<dbReference type="PANTHER" id="PTHR11727:SF17">
    <property type="entry name" value="DIMETHYLADENOSINE TRANSFERASE 1, MITOCHONDRIAL"/>
    <property type="match status" value="1"/>
</dbReference>
<keyword evidence="7" id="KW-0698">rRNA processing</keyword>
<dbReference type="GO" id="GO:0032259">
    <property type="term" value="P:methylation"/>
    <property type="evidence" value="ECO:0007669"/>
    <property type="project" value="UniProtKB-KW"/>
</dbReference>
<feature type="region of interest" description="Disordered" evidence="8">
    <location>
        <begin position="283"/>
        <end position="304"/>
    </location>
</feature>
<accession>A0A292Q0N2</accession>
<evidence type="ECO:0000256" key="4">
    <source>
        <dbReference type="ARBA" id="ARBA00022691"/>
    </source>
</evidence>
<sequence length="645" mass="73520">MAAASIFRKSADECIPHLRLLLSSSRRRGLPPSLINWQTCGPIIDKLNLLSYKEPTIIDMNPGPGIFSAALHERLQPKQHILLEPIEIYGEGMREFQKTYKNSWYIPLDGYDWNTYNQLFSDKPPPPPWPDGFPTPNIQTAASGDINSELLFVGNMGKSVKSERLIAQFVSCCALGSWVQRYGRVRFLLWVPDSIRDKYLPRSIAARARPAATAEAIVDITEIATSNLIRQGRGFQKLPTINLDNVDVEENKPIISKRQETKLVVREKLVEAEIKRLVKEEMKLPKKGRGRPTKQSAKEREELKKTIARVRKAVEAIRDGKKPKPLANLSPEEHGRLLERYDEIRRAFGYKTSAEIAAEEKERKQKRRLPKSPGRPRKLPQRSDPATTAELTAIEDKIRDSPGLWVQGMEHPPWYYMSNKKALRNLATSIATTHPALRVDPRVALQPENIHAITTEAAGAGDKGGGSAARAWEEYDEQWSRRNEVRSRAQGREDEIYAVHNKLLNAYNRPFEPFTINPAEDFYPHTPMTLLEITPKVPHPFFSPSSLREREDNWLTFEWLVRHLFVLRASGVISALRSLAPGAENILADLPPHQQIPPSRRVRCLGTDDLVNLTMAWKRWPFKDPSTRFQQHIVRDPRVTKAPHT</sequence>